<gene>
    <name evidence="2" type="ORF">EWM64_g6171</name>
</gene>
<name>A0A4Y9ZVD8_9AGAM</name>
<organism evidence="2 3">
    <name type="scientific">Hericium alpestre</name>
    <dbReference type="NCBI Taxonomy" id="135208"/>
    <lineage>
        <taxon>Eukaryota</taxon>
        <taxon>Fungi</taxon>
        <taxon>Dikarya</taxon>
        <taxon>Basidiomycota</taxon>
        <taxon>Agaricomycotina</taxon>
        <taxon>Agaricomycetes</taxon>
        <taxon>Russulales</taxon>
        <taxon>Hericiaceae</taxon>
        <taxon>Hericium</taxon>
    </lineage>
</organism>
<protein>
    <recommendedName>
        <fullName evidence="1">DUF5648 domain-containing protein</fullName>
    </recommendedName>
</protein>
<feature type="domain" description="DUF5648" evidence="1">
    <location>
        <begin position="67"/>
        <end position="204"/>
    </location>
</feature>
<proteinExistence type="predicted"/>
<evidence type="ECO:0000259" key="1">
    <source>
        <dbReference type="Pfam" id="PF18885"/>
    </source>
</evidence>
<dbReference type="OrthoDB" id="9971254at2759"/>
<dbReference type="InterPro" id="IPR043708">
    <property type="entry name" value="DUF5648"/>
</dbReference>
<dbReference type="Pfam" id="PF18885">
    <property type="entry name" value="DUF5648"/>
    <property type="match status" value="1"/>
</dbReference>
<accession>A0A4Y9ZVD8</accession>
<keyword evidence="3" id="KW-1185">Reference proteome</keyword>
<dbReference type="EMBL" id="SFCI01000810">
    <property type="protein sequence ID" value="TFY77841.1"/>
    <property type="molecule type" value="Genomic_DNA"/>
</dbReference>
<sequence>MSSTSNAESVASPPYTDSDMKGFPSIAALALYTCQSLASPVSENGVHDMKARQPPPCGDPSDAVPLLRAFRNNFAATTHYYSIDPSQMEAWIAAAQGQSQGDAALVFGTQQPSNSPVYAFHNGQDADFICTASSNEVSTLVAEGWQDGGILWYAYTSQICDSIPFYVVDNPITTGHLYTTNITERDAAISSQGYVDEGIAMYVLPFTD</sequence>
<reference evidence="2 3" key="1">
    <citation type="submission" date="2019-02" db="EMBL/GenBank/DDBJ databases">
        <title>Genome sequencing of the rare red list fungi Hericium alpestre (H. flagellum).</title>
        <authorList>
            <person name="Buettner E."/>
            <person name="Kellner H."/>
        </authorList>
    </citation>
    <scope>NUCLEOTIDE SEQUENCE [LARGE SCALE GENOMIC DNA]</scope>
    <source>
        <strain evidence="2 3">DSM 108284</strain>
    </source>
</reference>
<dbReference type="Proteomes" id="UP000298061">
    <property type="component" value="Unassembled WGS sequence"/>
</dbReference>
<evidence type="ECO:0000313" key="2">
    <source>
        <dbReference type="EMBL" id="TFY77841.1"/>
    </source>
</evidence>
<evidence type="ECO:0000313" key="3">
    <source>
        <dbReference type="Proteomes" id="UP000298061"/>
    </source>
</evidence>
<dbReference type="AlphaFoldDB" id="A0A4Y9ZVD8"/>
<comment type="caution">
    <text evidence="2">The sequence shown here is derived from an EMBL/GenBank/DDBJ whole genome shotgun (WGS) entry which is preliminary data.</text>
</comment>
<dbReference type="STRING" id="135208.A0A4Y9ZVD8"/>